<feature type="transmembrane region" description="Helical" evidence="8">
    <location>
        <begin position="15"/>
        <end position="35"/>
    </location>
</feature>
<dbReference type="GO" id="GO:0009103">
    <property type="term" value="P:lipopolysaccharide biosynthetic process"/>
    <property type="evidence" value="ECO:0007669"/>
    <property type="project" value="UniProtKB-ARBA"/>
</dbReference>
<feature type="transmembrane region" description="Helical" evidence="8">
    <location>
        <begin position="303"/>
        <end position="324"/>
    </location>
</feature>
<feature type="transmembrane region" description="Helical" evidence="8">
    <location>
        <begin position="423"/>
        <end position="443"/>
    </location>
</feature>
<keyword evidence="6 8" id="KW-1133">Transmembrane helix</keyword>
<keyword evidence="5 8" id="KW-0812">Transmembrane</keyword>
<evidence type="ECO:0000256" key="6">
    <source>
        <dbReference type="ARBA" id="ARBA00022989"/>
    </source>
</evidence>
<evidence type="ECO:0000256" key="2">
    <source>
        <dbReference type="ARBA" id="ARBA00022475"/>
    </source>
</evidence>
<dbReference type="GO" id="GO:0005886">
    <property type="term" value="C:plasma membrane"/>
    <property type="evidence" value="ECO:0007669"/>
    <property type="project" value="UniProtKB-SubCell"/>
</dbReference>
<evidence type="ECO:0000313" key="10">
    <source>
        <dbReference type="EMBL" id="AYA36361.1"/>
    </source>
</evidence>
<evidence type="ECO:0000256" key="3">
    <source>
        <dbReference type="ARBA" id="ARBA00022676"/>
    </source>
</evidence>
<feature type="transmembrane region" description="Helical" evidence="8">
    <location>
        <begin position="178"/>
        <end position="211"/>
    </location>
</feature>
<evidence type="ECO:0000259" key="9">
    <source>
        <dbReference type="Pfam" id="PF13231"/>
    </source>
</evidence>
<feature type="transmembrane region" description="Helical" evidence="8">
    <location>
        <begin position="93"/>
        <end position="114"/>
    </location>
</feature>
<evidence type="ECO:0000256" key="5">
    <source>
        <dbReference type="ARBA" id="ARBA00022692"/>
    </source>
</evidence>
<dbReference type="PANTHER" id="PTHR33908">
    <property type="entry name" value="MANNOSYLTRANSFERASE YKCB-RELATED"/>
    <property type="match status" value="1"/>
</dbReference>
<dbReference type="AlphaFoldDB" id="A0A3B7R408"/>
<evidence type="ECO:0000256" key="4">
    <source>
        <dbReference type="ARBA" id="ARBA00022679"/>
    </source>
</evidence>
<sequence length="555" mass="60456">MGNTLFAAAGWPRRWVQWVVLGLVLGFGLFAELGAPEIGLMEARNFVAAREMHAGGSWLLPTLNGELRLAKPPLPTWLVAGVMQLTGNTTDLGLLRLPSAVGACLLVLFFWALARQLTPPADAGRTAWLAALVLASSLLLLTVGRDGNGWDVYAYCFATGALAAFARGLEQPAYGWGWFGLAGVLLGLSALSKGPVALYGMVLPFALAYLWKFDSANLRRCKAGLLVMAAVGVLVAGAWPLYVYLHHAAEAAQVAQTESSSWASRHVQPLWYYLNFPVFMGLWALAALGALVWPYARPRCQPYVPYAFAVAWALLTVALLSVVPEKKERYLLPVLPPLALLVAGLLRHWLSVSQLQLRRPDTWLLRAWVGVLALACLCTPLALAWAKLPSFEPASVRFWAVGGVCMALFAGLALALPRRMAAGAVVASVAAVVTVTALLLPAYTEWRARRQEAGLRPQAVVVAEHPELRNLPVYALSPMQVKWVWGAGRAVPLISASPDTIPFRRLPVMVYAAQRAEAAVPKSWQQRFRVCTLDSFNLGNRHSDGKWYLNLVMER</sequence>
<feature type="transmembrane region" description="Helical" evidence="8">
    <location>
        <begin position="150"/>
        <end position="166"/>
    </location>
</feature>
<evidence type="ECO:0000256" key="7">
    <source>
        <dbReference type="ARBA" id="ARBA00023136"/>
    </source>
</evidence>
<feature type="transmembrane region" description="Helical" evidence="8">
    <location>
        <begin position="126"/>
        <end position="143"/>
    </location>
</feature>
<comment type="subcellular location">
    <subcellularLocation>
        <location evidence="1">Cell membrane</location>
        <topology evidence="1">Multi-pass membrane protein</topology>
    </subcellularLocation>
</comment>
<keyword evidence="3" id="KW-0328">Glycosyltransferase</keyword>
<dbReference type="InterPro" id="IPR038731">
    <property type="entry name" value="RgtA/B/C-like"/>
</dbReference>
<dbReference type="KEGG" id="hyh:D3Y59_04370"/>
<dbReference type="InterPro" id="IPR050297">
    <property type="entry name" value="LipidA_mod_glycosyltrf_83"/>
</dbReference>
<dbReference type="EMBL" id="CP032317">
    <property type="protein sequence ID" value="AYA36361.1"/>
    <property type="molecule type" value="Genomic_DNA"/>
</dbReference>
<keyword evidence="7 8" id="KW-0472">Membrane</keyword>
<keyword evidence="2" id="KW-1003">Cell membrane</keyword>
<dbReference type="GO" id="GO:0016763">
    <property type="term" value="F:pentosyltransferase activity"/>
    <property type="evidence" value="ECO:0007669"/>
    <property type="project" value="TreeGrafter"/>
</dbReference>
<dbReference type="Proteomes" id="UP000262802">
    <property type="component" value="Chromosome"/>
</dbReference>
<dbReference type="Pfam" id="PF13231">
    <property type="entry name" value="PMT_2"/>
    <property type="match status" value="1"/>
</dbReference>
<feature type="transmembrane region" description="Helical" evidence="8">
    <location>
        <begin position="223"/>
        <end position="242"/>
    </location>
</feature>
<feature type="transmembrane region" description="Helical" evidence="8">
    <location>
        <begin position="330"/>
        <end position="350"/>
    </location>
</feature>
<keyword evidence="4" id="KW-0808">Transferase</keyword>
<evidence type="ECO:0000256" key="1">
    <source>
        <dbReference type="ARBA" id="ARBA00004651"/>
    </source>
</evidence>
<feature type="transmembrane region" description="Helical" evidence="8">
    <location>
        <begin position="362"/>
        <end position="386"/>
    </location>
</feature>
<name>A0A3B7R408_9BACT</name>
<evidence type="ECO:0000256" key="8">
    <source>
        <dbReference type="SAM" id="Phobius"/>
    </source>
</evidence>
<keyword evidence="11" id="KW-1185">Reference proteome</keyword>
<protein>
    <recommendedName>
        <fullName evidence="9">Glycosyltransferase RgtA/B/C/D-like domain-containing protein</fullName>
    </recommendedName>
</protein>
<proteinExistence type="predicted"/>
<organism evidence="10 11">
    <name type="scientific">Hymenobacter oligotrophus</name>
    <dbReference type="NCBI Taxonomy" id="2319843"/>
    <lineage>
        <taxon>Bacteria</taxon>
        <taxon>Pseudomonadati</taxon>
        <taxon>Bacteroidota</taxon>
        <taxon>Cytophagia</taxon>
        <taxon>Cytophagales</taxon>
        <taxon>Hymenobacteraceae</taxon>
        <taxon>Hymenobacter</taxon>
    </lineage>
</organism>
<dbReference type="PANTHER" id="PTHR33908:SF3">
    <property type="entry name" value="UNDECAPRENYL PHOSPHATE-ALPHA-4-AMINO-4-DEOXY-L-ARABINOSE ARABINOSYL TRANSFERASE"/>
    <property type="match status" value="1"/>
</dbReference>
<gene>
    <name evidence="10" type="ORF">D3Y59_04370</name>
</gene>
<feature type="domain" description="Glycosyltransferase RgtA/B/C/D-like" evidence="9">
    <location>
        <begin position="71"/>
        <end position="213"/>
    </location>
</feature>
<reference evidence="10 11" key="1">
    <citation type="submission" date="2018-09" db="EMBL/GenBank/DDBJ databases">
        <title>Hymenobacter medium sp. nov., isolated from R2A medium.</title>
        <authorList>
            <person name="Yingchao G."/>
        </authorList>
    </citation>
    <scope>NUCLEOTIDE SEQUENCE [LARGE SCALE GENOMIC DNA]</scope>
    <source>
        <strain evidence="11">sh-6</strain>
    </source>
</reference>
<dbReference type="RefSeq" id="WP_119443946.1">
    <property type="nucleotide sequence ID" value="NZ_CP032317.1"/>
</dbReference>
<dbReference type="GO" id="GO:0010041">
    <property type="term" value="P:response to iron(III) ion"/>
    <property type="evidence" value="ECO:0007669"/>
    <property type="project" value="TreeGrafter"/>
</dbReference>
<feature type="transmembrane region" description="Helical" evidence="8">
    <location>
        <begin position="270"/>
        <end position="296"/>
    </location>
</feature>
<evidence type="ECO:0000313" key="11">
    <source>
        <dbReference type="Proteomes" id="UP000262802"/>
    </source>
</evidence>
<feature type="transmembrane region" description="Helical" evidence="8">
    <location>
        <begin position="398"/>
        <end position="416"/>
    </location>
</feature>
<dbReference type="OrthoDB" id="9792789at2"/>
<accession>A0A3B7R408</accession>